<evidence type="ECO:0000256" key="7">
    <source>
        <dbReference type="ARBA" id="ARBA00022840"/>
    </source>
</evidence>
<evidence type="ECO:0000256" key="6">
    <source>
        <dbReference type="ARBA" id="ARBA00022741"/>
    </source>
</evidence>
<dbReference type="EC" id="6.3.1.14" evidence="3"/>
<comment type="catalytic activity">
    <reaction evidence="12">
        <text>diphthine-[translation elongation factor 2] + NH4(+) + ATP = diphthamide-[translation elongation factor 2] + AMP + diphosphate + H(+)</text>
        <dbReference type="Rhea" id="RHEA:19753"/>
        <dbReference type="Rhea" id="RHEA-COMP:10172"/>
        <dbReference type="Rhea" id="RHEA-COMP:10174"/>
        <dbReference type="ChEBI" id="CHEBI:15378"/>
        <dbReference type="ChEBI" id="CHEBI:16692"/>
        <dbReference type="ChEBI" id="CHEBI:28938"/>
        <dbReference type="ChEBI" id="CHEBI:30616"/>
        <dbReference type="ChEBI" id="CHEBI:33019"/>
        <dbReference type="ChEBI" id="CHEBI:82696"/>
        <dbReference type="ChEBI" id="CHEBI:456215"/>
        <dbReference type="EC" id="6.3.1.14"/>
    </reaction>
</comment>
<dbReference type="InterPro" id="IPR006175">
    <property type="entry name" value="YjgF/YER057c/UK114"/>
</dbReference>
<keyword evidence="5" id="KW-0436">Ligase</keyword>
<evidence type="ECO:0000256" key="5">
    <source>
        <dbReference type="ARBA" id="ARBA00022598"/>
    </source>
</evidence>
<keyword evidence="6" id="KW-0547">Nucleotide-binding</keyword>
<name>A0AAN8JRK8_PATCE</name>
<dbReference type="Pfam" id="PF01042">
    <property type="entry name" value="Ribonuc_L-PSP"/>
    <property type="match status" value="2"/>
</dbReference>
<dbReference type="FunFam" id="3.90.1490.10:FF:000001">
    <property type="entry name" value="Diphthine--ammonia ligase"/>
    <property type="match status" value="1"/>
</dbReference>
<dbReference type="Gene3D" id="3.90.1490.10">
    <property type="entry name" value="putative n-type atp pyrophosphatase, domain 2"/>
    <property type="match status" value="1"/>
</dbReference>
<dbReference type="PANTHER" id="PTHR12196:SF2">
    <property type="entry name" value="DIPHTHINE--AMMONIA LIGASE"/>
    <property type="match status" value="1"/>
</dbReference>
<dbReference type="FunFam" id="3.40.50.620:FF:000069">
    <property type="entry name" value="diphthine--ammonia ligase"/>
    <property type="match status" value="1"/>
</dbReference>
<accession>A0AAN8JRK8</accession>
<reference evidence="14 15" key="1">
    <citation type="submission" date="2024-01" db="EMBL/GenBank/DDBJ databases">
        <title>The genome of the rayed Mediterranean limpet Patella caerulea (Linnaeus, 1758).</title>
        <authorList>
            <person name="Anh-Thu Weber A."/>
            <person name="Halstead-Nussloch G."/>
        </authorList>
    </citation>
    <scope>NUCLEOTIDE SEQUENCE [LARGE SCALE GENOMIC DNA]</scope>
    <source>
        <strain evidence="14">AATW-2023a</strain>
        <tissue evidence="14">Whole specimen</tissue>
    </source>
</reference>
<evidence type="ECO:0000256" key="10">
    <source>
        <dbReference type="ARBA" id="ARBA00031552"/>
    </source>
</evidence>
<dbReference type="SUPFAM" id="SSF52402">
    <property type="entry name" value="Adenine nucleotide alpha hydrolases-like"/>
    <property type="match status" value="1"/>
</dbReference>
<evidence type="ECO:0000259" key="13">
    <source>
        <dbReference type="Pfam" id="PF01902"/>
    </source>
</evidence>
<keyword evidence="7" id="KW-0067">ATP-binding</keyword>
<evidence type="ECO:0000256" key="8">
    <source>
        <dbReference type="ARBA" id="ARBA00029814"/>
    </source>
</evidence>
<organism evidence="14 15">
    <name type="scientific">Patella caerulea</name>
    <name type="common">Rayed Mediterranean limpet</name>
    <dbReference type="NCBI Taxonomy" id="87958"/>
    <lineage>
        <taxon>Eukaryota</taxon>
        <taxon>Metazoa</taxon>
        <taxon>Spiralia</taxon>
        <taxon>Lophotrochozoa</taxon>
        <taxon>Mollusca</taxon>
        <taxon>Gastropoda</taxon>
        <taxon>Patellogastropoda</taxon>
        <taxon>Patelloidea</taxon>
        <taxon>Patellidae</taxon>
        <taxon>Patella</taxon>
    </lineage>
</organism>
<feature type="domain" description="Diphthamide synthase" evidence="13">
    <location>
        <begin position="1"/>
        <end position="227"/>
    </location>
</feature>
<evidence type="ECO:0000256" key="2">
    <source>
        <dbReference type="ARBA" id="ARBA00008496"/>
    </source>
</evidence>
<gene>
    <name evidence="14" type="ORF">SNE40_009050</name>
</gene>
<dbReference type="GO" id="GO:0017183">
    <property type="term" value="P:protein histidyl modification to diphthamide"/>
    <property type="evidence" value="ECO:0007669"/>
    <property type="project" value="TreeGrafter"/>
</dbReference>
<protein>
    <recommendedName>
        <fullName evidence="4">Diphthine--ammonia ligase</fullName>
        <ecNumber evidence="3">6.3.1.14</ecNumber>
    </recommendedName>
    <alternativeName>
        <fullName evidence="9">ATP-binding domain-containing protein 4</fullName>
    </alternativeName>
    <alternativeName>
        <fullName evidence="8">Diphthamide synthase</fullName>
    </alternativeName>
    <alternativeName>
        <fullName evidence="10">Diphthamide synthetase</fullName>
    </alternativeName>
    <alternativeName>
        <fullName evidence="11">Protein DPH6 homolog</fullName>
    </alternativeName>
</protein>
<evidence type="ECO:0000256" key="1">
    <source>
        <dbReference type="ARBA" id="ARBA00005156"/>
    </source>
</evidence>
<dbReference type="InterPro" id="IPR002761">
    <property type="entry name" value="Diphthami_syn_dom"/>
</dbReference>
<dbReference type="CDD" id="cd06155">
    <property type="entry name" value="eu_AANH_C_1"/>
    <property type="match status" value="1"/>
</dbReference>
<dbReference type="InterPro" id="IPR035959">
    <property type="entry name" value="RutC-like_sf"/>
</dbReference>
<proteinExistence type="inferred from homology"/>
<comment type="similarity">
    <text evidence="2">Belongs to the Diphthine--ammonia ligase family.</text>
</comment>
<dbReference type="EMBL" id="JAZGQO010000007">
    <property type="protein sequence ID" value="KAK6181120.1"/>
    <property type="molecule type" value="Genomic_DNA"/>
</dbReference>
<dbReference type="GO" id="GO:0005524">
    <property type="term" value="F:ATP binding"/>
    <property type="evidence" value="ECO:0007669"/>
    <property type="project" value="UniProtKB-KW"/>
</dbReference>
<dbReference type="Proteomes" id="UP001347796">
    <property type="component" value="Unassembled WGS sequence"/>
</dbReference>
<dbReference type="InterPro" id="IPR030662">
    <property type="entry name" value="DPH6/MJ0570"/>
</dbReference>
<comment type="caution">
    <text evidence="14">The sequence shown here is derived from an EMBL/GenBank/DDBJ whole genome shotgun (WGS) entry which is preliminary data.</text>
</comment>
<evidence type="ECO:0000256" key="9">
    <source>
        <dbReference type="ARBA" id="ARBA00031202"/>
    </source>
</evidence>
<evidence type="ECO:0000256" key="12">
    <source>
        <dbReference type="ARBA" id="ARBA00048108"/>
    </source>
</evidence>
<dbReference type="CDD" id="cd06156">
    <property type="entry name" value="eu_AANH_C_2"/>
    <property type="match status" value="1"/>
</dbReference>
<dbReference type="Pfam" id="PF01902">
    <property type="entry name" value="Diphthami_syn_2"/>
    <property type="match status" value="1"/>
</dbReference>
<evidence type="ECO:0000256" key="3">
    <source>
        <dbReference type="ARBA" id="ARBA00012089"/>
    </source>
</evidence>
<evidence type="ECO:0000256" key="11">
    <source>
        <dbReference type="ARBA" id="ARBA00032849"/>
    </source>
</evidence>
<dbReference type="SUPFAM" id="SSF55298">
    <property type="entry name" value="YjgF-like"/>
    <property type="match status" value="2"/>
</dbReference>
<dbReference type="Gene3D" id="3.30.1330.40">
    <property type="entry name" value="RutC-like"/>
    <property type="match status" value="2"/>
</dbReference>
<dbReference type="InterPro" id="IPR014729">
    <property type="entry name" value="Rossmann-like_a/b/a_fold"/>
</dbReference>
<comment type="pathway">
    <text evidence="1">Protein modification; peptidyl-diphthamide biosynthesis.</text>
</comment>
<evidence type="ECO:0000313" key="15">
    <source>
        <dbReference type="Proteomes" id="UP001347796"/>
    </source>
</evidence>
<evidence type="ECO:0000256" key="4">
    <source>
        <dbReference type="ARBA" id="ARBA00018426"/>
    </source>
</evidence>
<dbReference type="PANTHER" id="PTHR12196">
    <property type="entry name" value="DOMAIN OF UNKNOWN FUNCTION 71 DUF71 -CONTAINING PROTEIN"/>
    <property type="match status" value="1"/>
</dbReference>
<sequence length="677" mass="76500">MKVVALISGGKDSCYNMMQCVAEGHQLVALANLKPKDCDELDSYMYQTVGHHGIEMYAEAMSLPLYRRTIEGRSKQIDRYYQPTKNDEVEDLYELLKTIKSELHIEGVSCGAILSDYQRVRVENVCERLGLTSLAYLWRRDQEELLQEMINCKVEAIIIKVASLGLDPNKHLGKTLEEIYPHMLKMSDKFGVNICGEGGEFESFTYDCPLFNKKIIIDDVEKVIHSYDPFSPVGYLNVKQIHLQDKNISNIPLHERLKDLPMKRGCDLQKEILSEASSSETVRVADITVEIPPPSNDNVKVLCRKEGNMFYISNIVSYNNSTLSITDQTQLALTRLKDTLSNLKVSTKNMVSVCLYVRNMADFAAVNSVYKTLFDINPPVRGCVEVCLSRNIDLQLDCIGYINGEDKSTLHVQSISHWASANIGPYSQAVKFDGKIYVAGQIALCPASMTIIEGGIVPQTLLSLRHTDRILHVMAPDCTLNSVLLCICYITKPAYIPVVKREWKKEAKTINIKQYGELESSNHTSLIQCIVVPTLPKHGLVEWLVYAAEHTSQLTELNIVENYSNYKVRIDVIHSTDSQNIFTCKASLEVTSSVGLIYKDLIQCLFEEYDKVLIKMKLDWRSVPLLRIFFPTSIFNYDQLFNDVNRSIESLTDISPVFSLIPVIALDTPAQIMSVCH</sequence>
<dbReference type="Gene3D" id="3.40.50.620">
    <property type="entry name" value="HUPs"/>
    <property type="match status" value="1"/>
</dbReference>
<dbReference type="CDD" id="cd01994">
    <property type="entry name" value="AANH_PF0828-like"/>
    <property type="match status" value="1"/>
</dbReference>
<dbReference type="NCBIfam" id="TIGR00290">
    <property type="entry name" value="MJ0570_dom"/>
    <property type="match status" value="1"/>
</dbReference>
<dbReference type="GO" id="GO:0017178">
    <property type="term" value="F:diphthine-ammonia ligase activity"/>
    <property type="evidence" value="ECO:0007669"/>
    <property type="project" value="UniProtKB-EC"/>
</dbReference>
<dbReference type="AlphaFoldDB" id="A0AAN8JRK8"/>
<dbReference type="FunFam" id="3.30.1330.40:FF:000010">
    <property type="entry name" value="Diphthine--ammonia ligase"/>
    <property type="match status" value="1"/>
</dbReference>
<evidence type="ECO:0000313" key="14">
    <source>
        <dbReference type="EMBL" id="KAK6181120.1"/>
    </source>
</evidence>
<keyword evidence="15" id="KW-1185">Reference proteome</keyword>